<organism evidence="2 3">
    <name type="scientific">Absicoccus porci</name>
    <dbReference type="NCBI Taxonomy" id="2486576"/>
    <lineage>
        <taxon>Bacteria</taxon>
        <taxon>Bacillati</taxon>
        <taxon>Bacillota</taxon>
        <taxon>Erysipelotrichia</taxon>
        <taxon>Erysipelotrichales</taxon>
        <taxon>Erysipelotrichaceae</taxon>
        <taxon>Absicoccus</taxon>
    </lineage>
</organism>
<keyword evidence="3" id="KW-1185">Reference proteome</keyword>
<dbReference type="Proteomes" id="UP000276568">
    <property type="component" value="Unassembled WGS sequence"/>
</dbReference>
<dbReference type="InterPro" id="IPR051044">
    <property type="entry name" value="MAG_DAG_Lipase"/>
</dbReference>
<gene>
    <name evidence="2" type="ORF">EDX97_09780</name>
</gene>
<comment type="caution">
    <text evidence="2">The sequence shown here is derived from an EMBL/GenBank/DDBJ whole genome shotgun (WGS) entry which is preliminary data.</text>
</comment>
<evidence type="ECO:0000313" key="2">
    <source>
        <dbReference type="EMBL" id="RNM29285.1"/>
    </source>
</evidence>
<evidence type="ECO:0000313" key="3">
    <source>
        <dbReference type="Proteomes" id="UP000276568"/>
    </source>
</evidence>
<dbReference type="RefSeq" id="WP_128520970.1">
    <property type="nucleotide sequence ID" value="NZ_JALFCT010000041.1"/>
</dbReference>
<dbReference type="GO" id="GO:0016787">
    <property type="term" value="F:hydrolase activity"/>
    <property type="evidence" value="ECO:0007669"/>
    <property type="project" value="UniProtKB-KW"/>
</dbReference>
<dbReference type="InterPro" id="IPR029058">
    <property type="entry name" value="AB_hydrolase_fold"/>
</dbReference>
<protein>
    <submittedName>
        <fullName evidence="2">Alpha/beta fold hydrolase</fullName>
    </submittedName>
</protein>
<accession>A0A3N0HWY1</accession>
<dbReference type="Gene3D" id="3.40.50.1820">
    <property type="entry name" value="alpha/beta hydrolase"/>
    <property type="match status" value="1"/>
</dbReference>
<dbReference type="AlphaFoldDB" id="A0A3N0HWY1"/>
<name>A0A3N0HWY1_9FIRM</name>
<dbReference type="EMBL" id="RJQC01000004">
    <property type="protein sequence ID" value="RNM29285.1"/>
    <property type="molecule type" value="Genomic_DNA"/>
</dbReference>
<dbReference type="Pfam" id="PF12146">
    <property type="entry name" value="Hydrolase_4"/>
    <property type="match status" value="1"/>
</dbReference>
<dbReference type="PANTHER" id="PTHR11614">
    <property type="entry name" value="PHOSPHOLIPASE-RELATED"/>
    <property type="match status" value="1"/>
</dbReference>
<reference evidence="2 3" key="1">
    <citation type="submission" date="2018-11" db="EMBL/GenBank/DDBJ databases">
        <title>Clostridium sp. nov., a member of the family Erysipelotrichaceae isolated from pig faeces.</title>
        <authorList>
            <person name="Chang Y.-H."/>
        </authorList>
    </citation>
    <scope>NUCLEOTIDE SEQUENCE [LARGE SCALE GENOMIC DNA]</scope>
    <source>
        <strain evidence="2 3">YH-panp20</strain>
    </source>
</reference>
<sequence>MKTNLSYPSSDGVTMIHAEMWMPDGKVQAILQIAHGMVEFIDRYDRFGTYCAKQGILVCGNDHLGHGQSITGKARLGYFGENGNEHVITDLHTLYEKIHKMYPNVPYFLLGHSMGSFLARQYITRYGADLSGVILMGTGYQSQTSLKMARFLCEKIADQKGWMYRSPLLTKMTLGSNNKHFEPARTPSDWLTKDTQIVDTYVHEPLDNFQFTTNAFDEMFKGIQDADTHIDQIPKDLPVLFASGADDPVGDFGKGVQKVYHLFVDAQIKNVECKLYENDRHEILNELNYKQVYDDLIAWMQEAY</sequence>
<dbReference type="InterPro" id="IPR022742">
    <property type="entry name" value="Hydrolase_4"/>
</dbReference>
<keyword evidence="2" id="KW-0378">Hydrolase</keyword>
<dbReference type="OrthoDB" id="9806902at2"/>
<feature type="domain" description="Serine aminopeptidase S33" evidence="1">
    <location>
        <begin position="26"/>
        <end position="287"/>
    </location>
</feature>
<evidence type="ECO:0000259" key="1">
    <source>
        <dbReference type="Pfam" id="PF12146"/>
    </source>
</evidence>
<dbReference type="SUPFAM" id="SSF53474">
    <property type="entry name" value="alpha/beta-Hydrolases"/>
    <property type="match status" value="1"/>
</dbReference>
<proteinExistence type="predicted"/>